<evidence type="ECO:0000256" key="4">
    <source>
        <dbReference type="ARBA" id="ARBA00022490"/>
    </source>
</evidence>
<name>A0A182RJK9_ANOFN</name>
<dbReference type="PANTHER" id="PTHR45418:SF5">
    <property type="entry name" value="BRCA2-INTERACTING PROTEIN-LIKE-RELATED"/>
    <property type="match status" value="1"/>
</dbReference>
<dbReference type="Pfam" id="PF13086">
    <property type="entry name" value="AAA_11"/>
    <property type="match status" value="2"/>
</dbReference>
<accession>A0A182RJK9</accession>
<dbReference type="InterPro" id="IPR047187">
    <property type="entry name" value="SF1_C_Upf1"/>
</dbReference>
<dbReference type="InterPro" id="IPR049080">
    <property type="entry name" value="MOV-10-like_beta-barrel"/>
</dbReference>
<dbReference type="PANTHER" id="PTHR45418">
    <property type="entry name" value="CANCER/TESTIS ANTIGEN 55"/>
    <property type="match status" value="1"/>
</dbReference>
<feature type="domain" description="DNA2/NAM7 helicase helicase" evidence="6">
    <location>
        <begin position="708"/>
        <end position="809"/>
    </location>
</feature>
<dbReference type="GO" id="GO:0005737">
    <property type="term" value="C:cytoplasm"/>
    <property type="evidence" value="ECO:0007669"/>
    <property type="project" value="UniProtKB-SubCell"/>
</dbReference>
<organism evidence="9">
    <name type="scientific">Anopheles funestus</name>
    <name type="common">African malaria mosquito</name>
    <dbReference type="NCBI Taxonomy" id="62324"/>
    <lineage>
        <taxon>Eukaryota</taxon>
        <taxon>Metazoa</taxon>
        <taxon>Ecdysozoa</taxon>
        <taxon>Arthropoda</taxon>
        <taxon>Hexapoda</taxon>
        <taxon>Insecta</taxon>
        <taxon>Pterygota</taxon>
        <taxon>Neoptera</taxon>
        <taxon>Endopterygota</taxon>
        <taxon>Diptera</taxon>
        <taxon>Nematocera</taxon>
        <taxon>Culicoidea</taxon>
        <taxon>Culicidae</taxon>
        <taxon>Anophelinae</taxon>
        <taxon>Anopheles</taxon>
    </lineage>
</organism>
<feature type="domain" description="Helicase MOV-10-like beta-barrel" evidence="8">
    <location>
        <begin position="562"/>
        <end position="638"/>
    </location>
</feature>
<dbReference type="AlphaFoldDB" id="A0A182RJK9"/>
<dbReference type="SUPFAM" id="SSF52540">
    <property type="entry name" value="P-loop containing nucleoside triphosphate hydrolases"/>
    <property type="match status" value="1"/>
</dbReference>
<dbReference type="InterPro" id="IPR041677">
    <property type="entry name" value="DNA2/NAM7_AAA_11"/>
</dbReference>
<feature type="domain" description="DNA2/NAM7 helicase helicase" evidence="6">
    <location>
        <begin position="834"/>
        <end position="905"/>
    </location>
</feature>
<evidence type="ECO:0000256" key="5">
    <source>
        <dbReference type="ARBA" id="ARBA00047984"/>
    </source>
</evidence>
<dbReference type="InterPro" id="IPR041679">
    <property type="entry name" value="DNA2/NAM7-like_C"/>
</dbReference>
<dbReference type="GO" id="GO:0016787">
    <property type="term" value="F:hydrolase activity"/>
    <property type="evidence" value="ECO:0007669"/>
    <property type="project" value="UniProtKB-KW"/>
</dbReference>
<dbReference type="Pfam" id="PF21634">
    <property type="entry name" value="MOV-10_beta-barrel"/>
    <property type="match status" value="1"/>
</dbReference>
<dbReference type="InterPro" id="IPR027417">
    <property type="entry name" value="P-loop_NTPase"/>
</dbReference>
<evidence type="ECO:0000259" key="8">
    <source>
        <dbReference type="Pfam" id="PF21634"/>
    </source>
</evidence>
<dbReference type="EC" id="3.6.4.13" evidence="3"/>
<evidence type="ECO:0000256" key="2">
    <source>
        <dbReference type="ARBA" id="ARBA00005601"/>
    </source>
</evidence>
<evidence type="ECO:0000313" key="9">
    <source>
        <dbReference type="EnsemblMetazoa" id="AFUN006427-PA"/>
    </source>
</evidence>
<dbReference type="Gene3D" id="3.40.50.300">
    <property type="entry name" value="P-loop containing nucleotide triphosphate hydrolases"/>
    <property type="match status" value="2"/>
</dbReference>
<keyword evidence="4" id="KW-0963">Cytoplasm</keyword>
<dbReference type="GO" id="GO:0005524">
    <property type="term" value="F:ATP binding"/>
    <property type="evidence" value="ECO:0007669"/>
    <property type="project" value="UniProtKB-KW"/>
</dbReference>
<proteinExistence type="inferred from homology"/>
<evidence type="ECO:0000259" key="6">
    <source>
        <dbReference type="Pfam" id="PF13086"/>
    </source>
</evidence>
<dbReference type="VEuPathDB" id="VectorBase:AFUN2_009240"/>
<evidence type="ECO:0000256" key="1">
    <source>
        <dbReference type="ARBA" id="ARBA00004496"/>
    </source>
</evidence>
<dbReference type="GO" id="GO:0003724">
    <property type="term" value="F:RNA helicase activity"/>
    <property type="evidence" value="ECO:0007669"/>
    <property type="project" value="UniProtKB-EC"/>
</dbReference>
<protein>
    <recommendedName>
        <fullName evidence="3">RNA helicase</fullName>
        <ecNumber evidence="3">3.6.4.13</ecNumber>
    </recommendedName>
</protein>
<dbReference type="EnsemblMetazoa" id="AFUN006427-RA">
    <property type="protein sequence ID" value="AFUN006427-PA"/>
    <property type="gene ID" value="AFUN006427"/>
</dbReference>
<sequence>MFRLTAWFIRKALDRPSNEQLSLSENIRLCEEKLQRDDDHDSKPKQEEIVKPIIEPTDCFQTTGTITEVKADYFIIDGIYFVPKSLVKNNEAGKHVEENTKLQFLANRKTDPVSGETSTKVVKIISVLGNLWSGGDTAAAAEEEDWTNPTDTAKTTYYQSNRRREPGTVIGIENDVLIVETDAGDPISVNIDKTSMSFVPVMGDYVTLDCVVQMDGTFVDFKGEVLEVVGIEPSRTVSDIGTIVAIEEEGGEIRTASNSTVLYQMAILNDYRPNKGDRVEFQAVENKHVRMRCIKVTLLATAVIKTLANSPAQTNGTDSRQKDTLWQDKHGIRIAGDFDVTLKNGEDVECRKVTIRNDSDRQQKILKMLGPKSECSQVRLKSPPAYTQMFLFPGESIEYEFEISGGGLFGRNEESCIWCFGGSFRIGRVFRITVGNAADTNQSVVMKATGGGMHNGRMSYCKKQLALLNMRRAPGTVLAGRGITNRMNFIAHPLPMYNVPSDLYDILLTLPSRAEIKNTLERPPYCLNEKLTPMNYSRIMKNFIYLEEISLQIEFRKHDIERTHFTPEESFLALDVPNIAEARPSIMVGDSVRATAPWTKDTTIYQGVIHRVLHSRVFLKFDQAFHSQYNGECYAVQFVFGRGTFRKQHHAIKRIQQTLGYEYLFPVQIKHQQPVLNVRLNARNDMLLEEKTADAAKVRMLPWYNEALNRYQRQAVVNVLRGEARPMPHVIFGPPGTGKTVTIIELIHQLVANVPSARVIVVTPSNSAAYLITERLARGGILQPGDFIRLVAMSQVEREAVPEHLVQYCATVDVADERNTLGDVLVTESGLRMKFQAKHIGRHRVTISTCLGIGSLMMMSFDPNHFTHVIIDEAGQAIEPETLIPICQVSRRDGTVVLVGDPKQLCHSVQFSEGEEWKSNISLMERLLVNQKLYAVDRARFADDTAGYDPRLVTMLRINYRSIPSVLSLYNDLFYESSLEPYQPVVTEPDVELIAAIRDILRLPPSDNEESARNGFFFCGINGTNKQSPESPSWFNPAEACMVHKIVERLYRGGRYGPNDIGIITPYVMQVRSIRRIFDAASLESPKIGSVEEFQGQERKVIIMSVVRSSRHHLTRDASTRLGFISAPKRINVAISRAKVALVVVGNPHLLATDGIWGSLLQSAMDRDSYCGCTIASVSKRQKSVDRPNMIRAHNLLQRQYDDDEEEEDEDGQY</sequence>
<dbReference type="VEuPathDB" id="VectorBase:AFUN006427"/>
<feature type="domain" description="DNA2/NAM7 helicase-like C-terminal" evidence="7">
    <location>
        <begin position="950"/>
        <end position="1148"/>
    </location>
</feature>
<evidence type="ECO:0000259" key="7">
    <source>
        <dbReference type="Pfam" id="PF13087"/>
    </source>
</evidence>
<comment type="catalytic activity">
    <reaction evidence="5">
        <text>ATP + H2O = ADP + phosphate + H(+)</text>
        <dbReference type="Rhea" id="RHEA:13065"/>
        <dbReference type="ChEBI" id="CHEBI:15377"/>
        <dbReference type="ChEBI" id="CHEBI:15378"/>
        <dbReference type="ChEBI" id="CHEBI:30616"/>
        <dbReference type="ChEBI" id="CHEBI:43474"/>
        <dbReference type="ChEBI" id="CHEBI:456216"/>
        <dbReference type="EC" id="3.6.4.13"/>
    </reaction>
</comment>
<dbReference type="STRING" id="62324.A0A182RJK9"/>
<dbReference type="CDD" id="cd18808">
    <property type="entry name" value="SF1_C_Upf1"/>
    <property type="match status" value="1"/>
</dbReference>
<dbReference type="Pfam" id="PF13087">
    <property type="entry name" value="AAA_12"/>
    <property type="match status" value="1"/>
</dbReference>
<comment type="similarity">
    <text evidence="2">Belongs to the DNA2/NAM7 helicase family. SDE3 subfamily.</text>
</comment>
<evidence type="ECO:0000256" key="3">
    <source>
        <dbReference type="ARBA" id="ARBA00012552"/>
    </source>
</evidence>
<comment type="subcellular location">
    <subcellularLocation>
        <location evidence="1">Cytoplasm</location>
    </subcellularLocation>
</comment>
<reference evidence="9" key="1">
    <citation type="submission" date="2020-05" db="UniProtKB">
        <authorList>
            <consortium name="EnsemblMetazoa"/>
        </authorList>
    </citation>
    <scope>IDENTIFICATION</scope>
    <source>
        <strain evidence="9">FUMOZ</strain>
    </source>
</reference>